<dbReference type="GO" id="GO:0061603">
    <property type="term" value="F:molybdenum cofactor guanylyltransferase activity"/>
    <property type="evidence" value="ECO:0007669"/>
    <property type="project" value="UniProtKB-EC"/>
</dbReference>
<evidence type="ECO:0000256" key="8">
    <source>
        <dbReference type="HAMAP-Rule" id="MF_00316"/>
    </source>
</evidence>
<feature type="binding site" evidence="8">
    <location>
        <position position="96"/>
    </location>
    <ligand>
        <name>GTP</name>
        <dbReference type="ChEBI" id="CHEBI:37565"/>
    </ligand>
</feature>
<evidence type="ECO:0000256" key="7">
    <source>
        <dbReference type="ARBA" id="ARBA00023150"/>
    </source>
</evidence>
<dbReference type="AlphaFoldDB" id="A0A5C6F4E7"/>
<dbReference type="InterPro" id="IPR025877">
    <property type="entry name" value="MobA-like_NTP_Trfase"/>
</dbReference>
<dbReference type="InterPro" id="IPR013482">
    <property type="entry name" value="Molybde_CF_guanTrfase"/>
</dbReference>
<dbReference type="InterPro" id="IPR029044">
    <property type="entry name" value="Nucleotide-diphossugar_trans"/>
</dbReference>
<comment type="caution">
    <text evidence="10">The sequence shown here is derived from an EMBL/GenBank/DDBJ whole genome shotgun (WGS) entry which is preliminary data.</text>
</comment>
<comment type="similarity">
    <text evidence="8">Belongs to the MobA family.</text>
</comment>
<dbReference type="GO" id="GO:0005737">
    <property type="term" value="C:cytoplasm"/>
    <property type="evidence" value="ECO:0007669"/>
    <property type="project" value="UniProtKB-SubCell"/>
</dbReference>
<proteinExistence type="inferred from homology"/>
<dbReference type="GO" id="GO:0005525">
    <property type="term" value="F:GTP binding"/>
    <property type="evidence" value="ECO:0007669"/>
    <property type="project" value="UniProtKB-UniRule"/>
</dbReference>
<dbReference type="CDD" id="cd02503">
    <property type="entry name" value="MobA"/>
    <property type="match status" value="1"/>
</dbReference>
<feature type="domain" description="MobA-like NTP transferase" evidence="9">
    <location>
        <begin position="7"/>
        <end position="154"/>
    </location>
</feature>
<keyword evidence="5 8" id="KW-0460">Magnesium</keyword>
<dbReference type="Proteomes" id="UP000318288">
    <property type="component" value="Unassembled WGS sequence"/>
</dbReference>
<comment type="domain">
    <text evidence="8">The N-terminal domain determines nucleotide recognition and specific binding, while the C-terminal domain determines the specific binding to the target protein.</text>
</comment>
<sequence length="187" mass="20572">MTGRLLGVVLCGGRSARMGRDKSSLRRADGGTFLKHAIDRLGCLCDQVIISGDAKLPGIVSIADPVAHRGPVVGIAESLEYASEHDFAACFFTPVDVPELTVADLLSLKSAWLESNKTTLAISERMEPLVGIYPVTLLETIERLTESEDRSLFRYFKRDPAMIQTVAVDRTRCRNINTPEDLEDHGR</sequence>
<evidence type="ECO:0000256" key="6">
    <source>
        <dbReference type="ARBA" id="ARBA00023134"/>
    </source>
</evidence>
<keyword evidence="11" id="KW-1185">Reference proteome</keyword>
<feature type="binding site" evidence="8">
    <location>
        <position position="96"/>
    </location>
    <ligand>
        <name>Mg(2+)</name>
        <dbReference type="ChEBI" id="CHEBI:18420"/>
    </ligand>
</feature>
<comment type="function">
    <text evidence="8">Transfers a GMP moiety from GTP to Mo-molybdopterin (Mo-MPT) cofactor (Moco or molybdenum cofactor) to form Mo-molybdopterin guanine dinucleotide (Mo-MGD) cofactor.</text>
</comment>
<evidence type="ECO:0000313" key="10">
    <source>
        <dbReference type="EMBL" id="TWU54679.1"/>
    </source>
</evidence>
<comment type="subcellular location">
    <subcellularLocation>
        <location evidence="8">Cytoplasm</location>
    </subcellularLocation>
</comment>
<protein>
    <recommendedName>
        <fullName evidence="8">Probable molybdenum cofactor guanylyltransferase</fullName>
        <shortName evidence="8">MoCo guanylyltransferase</shortName>
        <ecNumber evidence="8">2.7.7.77</ecNumber>
    </recommendedName>
    <alternativeName>
        <fullName evidence="8">GTP:molybdopterin guanylyltransferase</fullName>
    </alternativeName>
    <alternativeName>
        <fullName evidence="8">Mo-MPT guanylyltransferase</fullName>
    </alternativeName>
    <alternativeName>
        <fullName evidence="8">Molybdopterin guanylyltransferase</fullName>
    </alternativeName>
    <alternativeName>
        <fullName evidence="8">Molybdopterin-guanine dinucleotide synthase</fullName>
        <shortName evidence="8">MGD synthase</shortName>
    </alternativeName>
</protein>
<gene>
    <name evidence="8" type="primary">mobA</name>
    <name evidence="10" type="ORF">Poly51_33980</name>
</gene>
<dbReference type="RefSeq" id="WP_146458857.1">
    <property type="nucleotide sequence ID" value="NZ_SJPW01000004.1"/>
</dbReference>
<comment type="cofactor">
    <cofactor evidence="8">
        <name>Mg(2+)</name>
        <dbReference type="ChEBI" id="CHEBI:18420"/>
    </cofactor>
</comment>
<feature type="binding site" evidence="8">
    <location>
        <begin position="10"/>
        <end position="12"/>
    </location>
    <ligand>
        <name>GTP</name>
        <dbReference type="ChEBI" id="CHEBI:37565"/>
    </ligand>
</feature>
<comment type="caution">
    <text evidence="8">Lacks conserved residue(s) required for the propagation of feature annotation.</text>
</comment>
<evidence type="ECO:0000256" key="3">
    <source>
        <dbReference type="ARBA" id="ARBA00022723"/>
    </source>
</evidence>
<evidence type="ECO:0000256" key="1">
    <source>
        <dbReference type="ARBA" id="ARBA00022490"/>
    </source>
</evidence>
<keyword evidence="7 8" id="KW-0501">Molybdenum cofactor biosynthesis</keyword>
<dbReference type="OrthoDB" id="9788394at2"/>
<accession>A0A5C6F4E7</accession>
<dbReference type="EC" id="2.7.7.77" evidence="8"/>
<keyword evidence="6 8" id="KW-0342">GTP-binding</keyword>
<evidence type="ECO:0000256" key="5">
    <source>
        <dbReference type="ARBA" id="ARBA00022842"/>
    </source>
</evidence>
<comment type="catalytic activity">
    <reaction evidence="8">
        <text>Mo-molybdopterin + GTP + H(+) = Mo-molybdopterin guanine dinucleotide + diphosphate</text>
        <dbReference type="Rhea" id="RHEA:34243"/>
        <dbReference type="ChEBI" id="CHEBI:15378"/>
        <dbReference type="ChEBI" id="CHEBI:33019"/>
        <dbReference type="ChEBI" id="CHEBI:37565"/>
        <dbReference type="ChEBI" id="CHEBI:71302"/>
        <dbReference type="ChEBI" id="CHEBI:71310"/>
        <dbReference type="EC" id="2.7.7.77"/>
    </reaction>
</comment>
<evidence type="ECO:0000256" key="4">
    <source>
        <dbReference type="ARBA" id="ARBA00022741"/>
    </source>
</evidence>
<organism evidence="10 11">
    <name type="scientific">Rubripirellula tenax</name>
    <dbReference type="NCBI Taxonomy" id="2528015"/>
    <lineage>
        <taxon>Bacteria</taxon>
        <taxon>Pseudomonadati</taxon>
        <taxon>Planctomycetota</taxon>
        <taxon>Planctomycetia</taxon>
        <taxon>Pirellulales</taxon>
        <taxon>Pirellulaceae</taxon>
        <taxon>Rubripirellula</taxon>
    </lineage>
</organism>
<dbReference type="HAMAP" id="MF_00316">
    <property type="entry name" value="MobA"/>
    <property type="match status" value="1"/>
</dbReference>
<dbReference type="GO" id="GO:0006777">
    <property type="term" value="P:Mo-molybdopterin cofactor biosynthetic process"/>
    <property type="evidence" value="ECO:0007669"/>
    <property type="project" value="UniProtKB-KW"/>
</dbReference>
<keyword evidence="2 8" id="KW-0808">Transferase</keyword>
<keyword evidence="4 8" id="KW-0547">Nucleotide-binding</keyword>
<dbReference type="PANTHER" id="PTHR19136">
    <property type="entry name" value="MOLYBDENUM COFACTOR GUANYLYLTRANSFERASE"/>
    <property type="match status" value="1"/>
</dbReference>
<keyword evidence="3 8" id="KW-0479">Metal-binding</keyword>
<feature type="binding site" evidence="8">
    <location>
        <position position="64"/>
    </location>
    <ligand>
        <name>GTP</name>
        <dbReference type="ChEBI" id="CHEBI:37565"/>
    </ligand>
</feature>
<dbReference type="EMBL" id="SJPW01000004">
    <property type="protein sequence ID" value="TWU54679.1"/>
    <property type="molecule type" value="Genomic_DNA"/>
</dbReference>
<reference evidence="10 11" key="1">
    <citation type="submission" date="2019-02" db="EMBL/GenBank/DDBJ databases">
        <title>Deep-cultivation of Planctomycetes and their phenomic and genomic characterization uncovers novel biology.</title>
        <authorList>
            <person name="Wiegand S."/>
            <person name="Jogler M."/>
            <person name="Boedeker C."/>
            <person name="Pinto D."/>
            <person name="Vollmers J."/>
            <person name="Rivas-Marin E."/>
            <person name="Kohn T."/>
            <person name="Peeters S.H."/>
            <person name="Heuer A."/>
            <person name="Rast P."/>
            <person name="Oberbeckmann S."/>
            <person name="Bunk B."/>
            <person name="Jeske O."/>
            <person name="Meyerdierks A."/>
            <person name="Storesund J.E."/>
            <person name="Kallscheuer N."/>
            <person name="Luecker S."/>
            <person name="Lage O.M."/>
            <person name="Pohl T."/>
            <person name="Merkel B.J."/>
            <person name="Hornburger P."/>
            <person name="Mueller R.-W."/>
            <person name="Bruemmer F."/>
            <person name="Labrenz M."/>
            <person name="Spormann A.M."/>
            <person name="Op Den Camp H."/>
            <person name="Overmann J."/>
            <person name="Amann R."/>
            <person name="Jetten M.S.M."/>
            <person name="Mascher T."/>
            <person name="Medema M.H."/>
            <person name="Devos D.P."/>
            <person name="Kaster A.-K."/>
            <person name="Ovreas L."/>
            <person name="Rohde M."/>
            <person name="Galperin M.Y."/>
            <person name="Jogler C."/>
        </authorList>
    </citation>
    <scope>NUCLEOTIDE SEQUENCE [LARGE SCALE GENOMIC DNA]</scope>
    <source>
        <strain evidence="10 11">Poly51</strain>
    </source>
</reference>
<name>A0A5C6F4E7_9BACT</name>
<evidence type="ECO:0000313" key="11">
    <source>
        <dbReference type="Proteomes" id="UP000318288"/>
    </source>
</evidence>
<dbReference type="GO" id="GO:0046872">
    <property type="term" value="F:metal ion binding"/>
    <property type="evidence" value="ECO:0007669"/>
    <property type="project" value="UniProtKB-KW"/>
</dbReference>
<evidence type="ECO:0000259" key="9">
    <source>
        <dbReference type="Pfam" id="PF12804"/>
    </source>
</evidence>
<dbReference type="PANTHER" id="PTHR19136:SF81">
    <property type="entry name" value="MOLYBDENUM COFACTOR GUANYLYLTRANSFERASE"/>
    <property type="match status" value="1"/>
</dbReference>
<dbReference type="Gene3D" id="3.90.550.10">
    <property type="entry name" value="Spore Coat Polysaccharide Biosynthesis Protein SpsA, Chain A"/>
    <property type="match status" value="1"/>
</dbReference>
<dbReference type="Pfam" id="PF12804">
    <property type="entry name" value="NTP_transf_3"/>
    <property type="match status" value="1"/>
</dbReference>
<evidence type="ECO:0000256" key="2">
    <source>
        <dbReference type="ARBA" id="ARBA00022679"/>
    </source>
</evidence>
<keyword evidence="1 8" id="KW-0963">Cytoplasm</keyword>
<dbReference type="SUPFAM" id="SSF53448">
    <property type="entry name" value="Nucleotide-diphospho-sugar transferases"/>
    <property type="match status" value="1"/>
</dbReference>